<reference evidence="4" key="2">
    <citation type="submission" date="2025-08" db="UniProtKB">
        <authorList>
            <consortium name="RefSeq"/>
        </authorList>
    </citation>
    <scope>IDENTIFICATION</scope>
    <source>
        <tissue evidence="4">Leaf</tissue>
    </source>
</reference>
<dbReference type="InterPro" id="IPR004179">
    <property type="entry name" value="Sec63-dom"/>
</dbReference>
<dbReference type="Pfam" id="PF02889">
    <property type="entry name" value="Sec63"/>
    <property type="match status" value="1"/>
</dbReference>
<evidence type="ECO:0000313" key="3">
    <source>
        <dbReference type="Proteomes" id="UP000694864"/>
    </source>
</evidence>
<feature type="compositionally biased region" description="Polar residues" evidence="1">
    <location>
        <begin position="239"/>
        <end position="250"/>
    </location>
</feature>
<feature type="compositionally biased region" description="Basic and acidic residues" evidence="1">
    <location>
        <begin position="183"/>
        <end position="194"/>
    </location>
</feature>
<gene>
    <name evidence="4" type="primary">LOC104710614</name>
</gene>
<proteinExistence type="predicted"/>
<dbReference type="PANTHER" id="PTHR47835">
    <property type="entry name" value="HFM1, ATP DEPENDENT DNA HELICASE HOMOLOG"/>
    <property type="match status" value="1"/>
</dbReference>
<sequence>MGVRSFEALAEADPRRIEIVTGRKYPFGNTIKESLSSLPPKVEIKVEEVDCQKQGISKLAVTLTRLSQPVQSTKRHYADMIVGSDEENLIHFHEKIRMEDFSSPYSVTILLERPHQQAKATVKADLIFEEYIGIDLHETLLLKKANNNKMNYRSENRLPHYYPPMVDACIVDDDNPATSGPSTRKDKKDDMPSFKLIDEDSEEEKEPYVTMEEDDCVIINEHTVFDHIREKAKCFPTLKTLNPTSPASRKSPQKRKSLVENSPELDPLFQYDSVLGLPTRTKDIKQSAHQITSPGYASLADKTGEKERPFSDETIFNYIRKRSKNSPVVITSRTEDPIAICSQEGSNTEISPYRAYGLLVSPSTKRPRITSDAPTEILSFDISMVKGSSTSLEQNKGLGSTLAGKSKESDSFLGFKSVFSFL</sequence>
<keyword evidence="3" id="KW-1185">Reference proteome</keyword>
<dbReference type="PANTHER" id="PTHR47835:SF3">
    <property type="entry name" value="HELICASE FOR MEIOSIS 1"/>
    <property type="match status" value="1"/>
</dbReference>
<reference evidence="3" key="1">
    <citation type="journal article" date="2014" name="Nat. Commun.">
        <title>The emerging biofuel crop Camelina sativa retains a highly undifferentiated hexaploid genome structure.</title>
        <authorList>
            <person name="Kagale S."/>
            <person name="Koh C."/>
            <person name="Nixon J."/>
            <person name="Bollina V."/>
            <person name="Clarke W.E."/>
            <person name="Tuteja R."/>
            <person name="Spillane C."/>
            <person name="Robinson S.J."/>
            <person name="Links M.G."/>
            <person name="Clarke C."/>
            <person name="Higgins E.E."/>
            <person name="Huebert T."/>
            <person name="Sharpe A.G."/>
            <person name="Parkin I.A."/>
        </authorList>
    </citation>
    <scope>NUCLEOTIDE SEQUENCE [LARGE SCALE GENOMIC DNA]</scope>
    <source>
        <strain evidence="3">cv. DH55</strain>
    </source>
</reference>
<dbReference type="InterPro" id="IPR052247">
    <property type="entry name" value="Meiotic_Crossover_Helicase"/>
</dbReference>
<evidence type="ECO:0000256" key="1">
    <source>
        <dbReference type="SAM" id="MobiDB-lite"/>
    </source>
</evidence>
<dbReference type="RefSeq" id="XP_010425546.1">
    <property type="nucleotide sequence ID" value="XM_010427244.2"/>
</dbReference>
<evidence type="ECO:0000313" key="4">
    <source>
        <dbReference type="RefSeq" id="XP_010425546.1"/>
    </source>
</evidence>
<feature type="region of interest" description="Disordered" evidence="1">
    <location>
        <begin position="172"/>
        <end position="194"/>
    </location>
</feature>
<protein>
    <submittedName>
        <fullName evidence="4">DExH-box ATP-dependent RNA helicase DExH17-like</fullName>
    </submittedName>
</protein>
<feature type="domain" description="SEC63" evidence="2">
    <location>
        <begin position="39"/>
        <end position="139"/>
    </location>
</feature>
<organism evidence="3 4">
    <name type="scientific">Camelina sativa</name>
    <name type="common">False flax</name>
    <name type="synonym">Myagrum sativum</name>
    <dbReference type="NCBI Taxonomy" id="90675"/>
    <lineage>
        <taxon>Eukaryota</taxon>
        <taxon>Viridiplantae</taxon>
        <taxon>Streptophyta</taxon>
        <taxon>Embryophyta</taxon>
        <taxon>Tracheophyta</taxon>
        <taxon>Spermatophyta</taxon>
        <taxon>Magnoliopsida</taxon>
        <taxon>eudicotyledons</taxon>
        <taxon>Gunneridae</taxon>
        <taxon>Pentapetalae</taxon>
        <taxon>rosids</taxon>
        <taxon>malvids</taxon>
        <taxon>Brassicales</taxon>
        <taxon>Brassicaceae</taxon>
        <taxon>Camelineae</taxon>
        <taxon>Camelina</taxon>
    </lineage>
</organism>
<accession>A0ABM0TF96</accession>
<name>A0ABM0TF96_CAMSA</name>
<feature type="region of interest" description="Disordered" evidence="1">
    <location>
        <begin position="238"/>
        <end position="263"/>
    </location>
</feature>
<dbReference type="Proteomes" id="UP000694864">
    <property type="component" value="Chromosome 9"/>
</dbReference>
<dbReference type="GeneID" id="104710614"/>
<evidence type="ECO:0000259" key="2">
    <source>
        <dbReference type="Pfam" id="PF02889"/>
    </source>
</evidence>